<feature type="compositionally biased region" description="Low complexity" evidence="1">
    <location>
        <begin position="228"/>
        <end position="245"/>
    </location>
</feature>
<feature type="region of interest" description="Disordered" evidence="1">
    <location>
        <begin position="369"/>
        <end position="390"/>
    </location>
</feature>
<feature type="transmembrane region" description="Helical" evidence="2">
    <location>
        <begin position="1000"/>
        <end position="1022"/>
    </location>
</feature>
<feature type="transmembrane region" description="Helical" evidence="2">
    <location>
        <begin position="959"/>
        <end position="980"/>
    </location>
</feature>
<evidence type="ECO:0000256" key="1">
    <source>
        <dbReference type="SAM" id="MobiDB-lite"/>
    </source>
</evidence>
<keyword evidence="5" id="KW-1185">Reference proteome</keyword>
<feature type="compositionally biased region" description="Low complexity" evidence="1">
    <location>
        <begin position="211"/>
        <end position="220"/>
    </location>
</feature>
<feature type="transmembrane region" description="Helical" evidence="2">
    <location>
        <begin position="803"/>
        <end position="821"/>
    </location>
</feature>
<protein>
    <submittedName>
        <fullName evidence="4">Uncharacterized protein</fullName>
    </submittedName>
</protein>
<comment type="caution">
    <text evidence="4">The sequence shown here is derived from an EMBL/GenBank/DDBJ whole genome shotgun (WGS) entry which is preliminary data.</text>
</comment>
<feature type="transmembrane region" description="Helical" evidence="2">
    <location>
        <begin position="1100"/>
        <end position="1120"/>
    </location>
</feature>
<feature type="transmembrane region" description="Helical" evidence="2">
    <location>
        <begin position="1061"/>
        <end position="1079"/>
    </location>
</feature>
<dbReference type="EMBL" id="CAUJNA010000706">
    <property type="protein sequence ID" value="CAJ1380372.1"/>
    <property type="molecule type" value="Genomic_DNA"/>
</dbReference>
<dbReference type="InterPro" id="IPR015943">
    <property type="entry name" value="WD40/YVTN_repeat-like_dom_sf"/>
</dbReference>
<feature type="region of interest" description="Disordered" evidence="1">
    <location>
        <begin position="190"/>
        <end position="266"/>
    </location>
</feature>
<dbReference type="Proteomes" id="UP001178507">
    <property type="component" value="Unassembled WGS sequence"/>
</dbReference>
<keyword evidence="3" id="KW-0732">Signal</keyword>
<sequence length="1214" mass="128925">MRCVAMGFPPRLLFVLQLAHSQLNDPWQLCINALCQSPALDVSGEPRRCSEEDRRRLNAGPNALCASEAVCRDLCAGRHDCHTAQVLTTGEVCYLKPMACERANTWYRDEFYLGFVKSGLPKGCPDIEDTAQLPREPQTTPEPAPAPAPELQPGQPGELFFHTPAPESVEEAAGPAWSATVHFHTSAPSRAPAVAISPPAPTQGGGPPASPAVAPAAWPGPVAPGTPDPATAVARPAAPGAARPGNLGKAGPWPHDPPDPRLTSPDDRWYIHIGKRCIFAGMALESPETCLRQPEREGFKGSFVGGAAALCLDVNRCMALCDATPGCYAVEVSQAVDRCQLKRSSCLMPEHWHNADTNLLVVGRVRHETTTTPEPGPAVQGTLPNRSREHRPTAAQVLLRASRLVEKAAERDAAEQQLRTKAAPQLRKNQVVAEATLQRFAALAEFSLVDITQESSSRSYKYSGAVRRDCTLYLVPFNADSVGIFDTARRSFRTVSIPSSSEFKYSAGVMVGDVAYFVPYAESHIGVFDTATEQFRALDVSWASSAECKYSGALTASSAVYFVPSSAENIGVLDPSSEEFRTIGLGPGADAKWKYHGGVIYDGRCYFAPYNADHIGVLDIASESFHTIDISHAIERDTKFSDAFAQKGVVYFVPFTADGVGAWDVASRRFRLLGLANGGFGGFKFLGAVQVGALSYFVPDSADGVGVFHAATQGFASYDVSARVSADSKFSAGLFFNGAVYLVPRNAHSIGILQVNQSHAHHCPAGTTTQVQVVLGDAGDAGDGLGLLPDGDERYFSGSALPLLSWEAFQALAVILAALLAAELARRAKGESLASCIVAALLPTVLYFVARGLLDLAWPLPAPFWVQMLPASASFLLFWLLFQAVLLWPSANSEDSSARLDWVDLLACMAGLAAADAANAYAQPDTGRSQAAVLAVASALLWGLDSFTGSDSKLRRSPALVLPLALLALEVLSRAVLGFLDIEVLDQEGYLQDGLSHGVPGVGSGLLLAGLSVLLLAVGLALPGEAERAVAVAVATAALAALRAARWLAKSFGLRPDEGHELIFAVVMTALADLALMGLQKMLARTRSGISAEQLGPHGLGLALGLAWASRLLRACAALAPNPSPWALLLALLVALLMLWILAQPRKGQGYSQVKVQPKVKDRCPDAGHLRLYRGIEAAPVLCPPQLSHGEGGELQPGPRLCLEEPGLSLFVDL</sequence>
<feature type="region of interest" description="Disordered" evidence="1">
    <location>
        <begin position="126"/>
        <end position="162"/>
    </location>
</feature>
<dbReference type="Gene3D" id="2.130.10.10">
    <property type="entry name" value="YVTN repeat-like/Quinoprotein amine dehydrogenase"/>
    <property type="match status" value="1"/>
</dbReference>
<evidence type="ECO:0000256" key="3">
    <source>
        <dbReference type="SAM" id="SignalP"/>
    </source>
</evidence>
<feature type="compositionally biased region" description="Pro residues" evidence="1">
    <location>
        <begin position="140"/>
        <end position="150"/>
    </location>
</feature>
<dbReference type="SUPFAM" id="SSF101898">
    <property type="entry name" value="NHL repeat"/>
    <property type="match status" value="1"/>
</dbReference>
<evidence type="ECO:0000256" key="2">
    <source>
        <dbReference type="SAM" id="Phobius"/>
    </source>
</evidence>
<keyword evidence="2" id="KW-1133">Transmembrane helix</keyword>
<evidence type="ECO:0000313" key="5">
    <source>
        <dbReference type="Proteomes" id="UP001178507"/>
    </source>
</evidence>
<evidence type="ECO:0000313" key="4">
    <source>
        <dbReference type="EMBL" id="CAJ1380372.1"/>
    </source>
</evidence>
<dbReference type="AlphaFoldDB" id="A0AA36MQH6"/>
<feature type="signal peptide" evidence="3">
    <location>
        <begin position="1"/>
        <end position="21"/>
    </location>
</feature>
<keyword evidence="2" id="KW-0472">Membrane</keyword>
<name>A0AA36MQH6_9DINO</name>
<feature type="chain" id="PRO_5041416715" evidence="3">
    <location>
        <begin position="22"/>
        <end position="1214"/>
    </location>
</feature>
<feature type="transmembrane region" description="Helical" evidence="2">
    <location>
        <begin position="1029"/>
        <end position="1049"/>
    </location>
</feature>
<feature type="transmembrane region" description="Helical" evidence="2">
    <location>
        <begin position="1126"/>
        <end position="1143"/>
    </location>
</feature>
<accession>A0AA36MQH6</accession>
<organism evidence="4 5">
    <name type="scientific">Effrenium voratum</name>
    <dbReference type="NCBI Taxonomy" id="2562239"/>
    <lineage>
        <taxon>Eukaryota</taxon>
        <taxon>Sar</taxon>
        <taxon>Alveolata</taxon>
        <taxon>Dinophyceae</taxon>
        <taxon>Suessiales</taxon>
        <taxon>Symbiodiniaceae</taxon>
        <taxon>Effrenium</taxon>
    </lineage>
</organism>
<feature type="transmembrane region" description="Helical" evidence="2">
    <location>
        <begin position="862"/>
        <end position="888"/>
    </location>
</feature>
<reference evidence="4" key="1">
    <citation type="submission" date="2023-08" db="EMBL/GenBank/DDBJ databases">
        <authorList>
            <person name="Chen Y."/>
            <person name="Shah S."/>
            <person name="Dougan E. K."/>
            <person name="Thang M."/>
            <person name="Chan C."/>
        </authorList>
    </citation>
    <scope>NUCLEOTIDE SEQUENCE</scope>
</reference>
<feature type="transmembrane region" description="Helical" evidence="2">
    <location>
        <begin position="833"/>
        <end position="850"/>
    </location>
</feature>
<feature type="compositionally biased region" description="Basic and acidic residues" evidence="1">
    <location>
        <begin position="256"/>
        <end position="266"/>
    </location>
</feature>
<keyword evidence="2" id="KW-0812">Transmembrane</keyword>
<proteinExistence type="predicted"/>
<gene>
    <name evidence="4" type="ORF">EVOR1521_LOCUS8329</name>
</gene>